<dbReference type="InterPro" id="IPR001633">
    <property type="entry name" value="EAL_dom"/>
</dbReference>
<dbReference type="OrthoDB" id="1673646at2"/>
<dbReference type="PROSITE" id="PS50883">
    <property type="entry name" value="EAL"/>
    <property type="match status" value="1"/>
</dbReference>
<proteinExistence type="predicted"/>
<evidence type="ECO:0000313" key="4">
    <source>
        <dbReference type="Proteomes" id="UP000319769"/>
    </source>
</evidence>
<protein>
    <submittedName>
        <fullName evidence="3">EAL domain-containing protein</fullName>
    </submittedName>
</protein>
<reference evidence="3" key="1">
    <citation type="submission" date="2019-09" db="EMBL/GenBank/DDBJ databases">
        <authorList>
            <person name="Teo W.F.A."/>
            <person name="Duangmal K."/>
        </authorList>
    </citation>
    <scope>NUCLEOTIDE SEQUENCE [LARGE SCALE GENOMIC DNA]</scope>
    <source>
        <strain evidence="3">K81G1</strain>
    </source>
</reference>
<dbReference type="RefSeq" id="WP_144746563.1">
    <property type="nucleotide sequence ID" value="NZ_VMNW02000006.1"/>
</dbReference>
<dbReference type="Pfam" id="PF00563">
    <property type="entry name" value="EAL"/>
    <property type="match status" value="1"/>
</dbReference>
<dbReference type="InterPro" id="IPR035919">
    <property type="entry name" value="EAL_sf"/>
</dbReference>
<dbReference type="SMART" id="SM00267">
    <property type="entry name" value="GGDEF"/>
    <property type="match status" value="1"/>
</dbReference>
<keyword evidence="4" id="KW-1185">Reference proteome</keyword>
<feature type="domain" description="GGDEF" evidence="2">
    <location>
        <begin position="412"/>
        <end position="540"/>
    </location>
</feature>
<dbReference type="InterPro" id="IPR046342">
    <property type="entry name" value="CBS_dom_sf"/>
</dbReference>
<evidence type="ECO:0000259" key="2">
    <source>
        <dbReference type="PROSITE" id="PS50887"/>
    </source>
</evidence>
<accession>A0A5N0VGZ7</accession>
<dbReference type="Proteomes" id="UP000319769">
    <property type="component" value="Unassembled WGS sequence"/>
</dbReference>
<gene>
    <name evidence="3" type="ORF">FPZ12_006640</name>
</gene>
<dbReference type="SUPFAM" id="SSF141868">
    <property type="entry name" value="EAL domain-like"/>
    <property type="match status" value="1"/>
</dbReference>
<dbReference type="InterPro" id="IPR043128">
    <property type="entry name" value="Rev_trsase/Diguanyl_cyclase"/>
</dbReference>
<dbReference type="InterPro" id="IPR029787">
    <property type="entry name" value="Nucleotide_cyclase"/>
</dbReference>
<dbReference type="Gene3D" id="3.30.70.270">
    <property type="match status" value="1"/>
</dbReference>
<dbReference type="InterPro" id="IPR050706">
    <property type="entry name" value="Cyclic-di-GMP_PDE-like"/>
</dbReference>
<evidence type="ECO:0000313" key="3">
    <source>
        <dbReference type="EMBL" id="KAA9164928.1"/>
    </source>
</evidence>
<dbReference type="GO" id="GO:0071111">
    <property type="term" value="F:cyclic-guanylate-specific phosphodiesterase activity"/>
    <property type="evidence" value="ECO:0007669"/>
    <property type="project" value="InterPro"/>
</dbReference>
<organism evidence="3 4">
    <name type="scientific">Amycolatopsis acidicola</name>
    <dbReference type="NCBI Taxonomy" id="2596893"/>
    <lineage>
        <taxon>Bacteria</taxon>
        <taxon>Bacillati</taxon>
        <taxon>Actinomycetota</taxon>
        <taxon>Actinomycetes</taxon>
        <taxon>Pseudonocardiales</taxon>
        <taxon>Pseudonocardiaceae</taxon>
        <taxon>Amycolatopsis</taxon>
    </lineage>
</organism>
<comment type="caution">
    <text evidence="3">The sequence shown here is derived from an EMBL/GenBank/DDBJ whole genome shotgun (WGS) entry which is preliminary data.</text>
</comment>
<dbReference type="Gene3D" id="3.20.20.450">
    <property type="entry name" value="EAL domain"/>
    <property type="match status" value="1"/>
</dbReference>
<dbReference type="InterPro" id="IPR000160">
    <property type="entry name" value="GGDEF_dom"/>
</dbReference>
<dbReference type="PANTHER" id="PTHR33121:SF70">
    <property type="entry name" value="SIGNALING PROTEIN YKOW"/>
    <property type="match status" value="1"/>
</dbReference>
<dbReference type="EMBL" id="VMNW02000006">
    <property type="protein sequence ID" value="KAA9164928.1"/>
    <property type="molecule type" value="Genomic_DNA"/>
</dbReference>
<dbReference type="PANTHER" id="PTHR33121">
    <property type="entry name" value="CYCLIC DI-GMP PHOSPHODIESTERASE PDEF"/>
    <property type="match status" value="1"/>
</dbReference>
<dbReference type="NCBIfam" id="TIGR00254">
    <property type="entry name" value="GGDEF"/>
    <property type="match status" value="1"/>
</dbReference>
<dbReference type="Pfam" id="PF00990">
    <property type="entry name" value="GGDEF"/>
    <property type="match status" value="1"/>
</dbReference>
<dbReference type="SMART" id="SM00052">
    <property type="entry name" value="EAL"/>
    <property type="match status" value="1"/>
</dbReference>
<dbReference type="CDD" id="cd01948">
    <property type="entry name" value="EAL"/>
    <property type="match status" value="1"/>
</dbReference>
<dbReference type="AlphaFoldDB" id="A0A5N0VGZ7"/>
<dbReference type="PROSITE" id="PS50887">
    <property type="entry name" value="GGDEF"/>
    <property type="match status" value="1"/>
</dbReference>
<dbReference type="CDD" id="cd01949">
    <property type="entry name" value="GGDEF"/>
    <property type="match status" value="1"/>
</dbReference>
<feature type="domain" description="EAL" evidence="1">
    <location>
        <begin position="1"/>
        <end position="238"/>
    </location>
</feature>
<evidence type="ECO:0000259" key="1">
    <source>
        <dbReference type="PROSITE" id="PS50883"/>
    </source>
</evidence>
<dbReference type="SUPFAM" id="SSF55073">
    <property type="entry name" value="Nucleotide cyclase"/>
    <property type="match status" value="1"/>
</dbReference>
<sequence>MKVAVEQVRFAFQPLYSLQTGGIVGVEALARPVSGTIRDLLRHAQRKGRLVAVDVGLARRAVMSDASHETLLPLHLNLTAASVAAPQQVLEPLLETLGHIGRRTHDVVLEVGMPFHGVSTKALLAGVRRFAELGFRLAFDNLGRGDLPLNLLAEAGPEMLKLDRATLDRLPGDARTVALIEALAHFASRTETRLVATGIETDEQLAVVQQLGIRTVQGNLFAPASENGLPAASAAPVLPDPEPKISAQGPKVDDFLRAAITLPASSTCDEVRRVLLGQDSVTGLVGLDDDGHPRWSIDRTRFLLDLTGPFGHALHANKPADRLADPPRTIRLGAGALELLDLVAENDIGRSNDDIVVVDEEGRCAGVVLVHEIVRGVAEVKIEQAAALNPLTRLPGSDTVAREVNRRLALGKPTVVAWLDIDSFKKINDKLGFAAGDELIRTLGRTLTGLSEDLRSVTVSHVGGDDFLITCDIDEVTTVAEALLDRPWSVEGRPVTVSLASIVCAGAETRGYREVSRLLAPLKDRAKLVTGSSWVNGWPGSARQEVLRGSGKHAKAEPASAH</sequence>
<name>A0A5N0VGZ7_9PSEU</name>
<dbReference type="SUPFAM" id="SSF54631">
    <property type="entry name" value="CBS-domain pair"/>
    <property type="match status" value="1"/>
</dbReference>